<reference evidence="1 2" key="1">
    <citation type="submission" date="2017-01" db="EMBL/GenBank/DDBJ databases">
        <title>Novel large sulfur bacteria in the metagenomes of groundwater-fed chemosynthetic microbial mats in the Lake Huron basin.</title>
        <authorList>
            <person name="Sharrar A.M."/>
            <person name="Flood B.E."/>
            <person name="Bailey J.V."/>
            <person name="Jones D.S."/>
            <person name="Biddanda B."/>
            <person name="Ruberg S.A."/>
            <person name="Marcus D.N."/>
            <person name="Dick G.J."/>
        </authorList>
    </citation>
    <scope>NUCLEOTIDE SEQUENCE [LARGE SCALE GENOMIC DNA]</scope>
    <source>
        <strain evidence="1">A7</strain>
    </source>
</reference>
<dbReference type="AlphaFoldDB" id="A0A1W9KRF9"/>
<gene>
    <name evidence="1" type="ORF">BWK72_16065</name>
</gene>
<accession>A0A1W9KRF9</accession>
<comment type="caution">
    <text evidence="1">The sequence shown here is derived from an EMBL/GenBank/DDBJ whole genome shotgun (WGS) entry which is preliminary data.</text>
</comment>
<evidence type="ECO:0000313" key="2">
    <source>
        <dbReference type="Proteomes" id="UP000192505"/>
    </source>
</evidence>
<dbReference type="EMBL" id="MTEI01000013">
    <property type="protein sequence ID" value="OQW86813.1"/>
    <property type="molecule type" value="Genomic_DNA"/>
</dbReference>
<protein>
    <submittedName>
        <fullName evidence="1">Uncharacterized protein</fullName>
    </submittedName>
</protein>
<name>A0A1W9KRF9_9BURK</name>
<sequence length="91" mass="10111">MRVLPTVGCPVVQFNPVQQPAMAYAIVPNPVARQSENQLFAFTVFETKPVIGQENISAPDQYRPKTHSRLSVLISLNRALAPIDRHSAKWG</sequence>
<evidence type="ECO:0000313" key="1">
    <source>
        <dbReference type="EMBL" id="OQW86813.1"/>
    </source>
</evidence>
<dbReference type="Proteomes" id="UP000192505">
    <property type="component" value="Unassembled WGS sequence"/>
</dbReference>
<proteinExistence type="predicted"/>
<organism evidence="1 2">
    <name type="scientific">Rhodoferax ferrireducens</name>
    <dbReference type="NCBI Taxonomy" id="192843"/>
    <lineage>
        <taxon>Bacteria</taxon>
        <taxon>Pseudomonadati</taxon>
        <taxon>Pseudomonadota</taxon>
        <taxon>Betaproteobacteria</taxon>
        <taxon>Burkholderiales</taxon>
        <taxon>Comamonadaceae</taxon>
        <taxon>Rhodoferax</taxon>
    </lineage>
</organism>